<dbReference type="GO" id="GO:0046983">
    <property type="term" value="F:protein dimerization activity"/>
    <property type="evidence" value="ECO:0007669"/>
    <property type="project" value="InterPro"/>
</dbReference>
<keyword evidence="3" id="KW-0949">S-adenosyl-L-methionine</keyword>
<evidence type="ECO:0000313" key="9">
    <source>
        <dbReference type="EMBL" id="QPK14045.1"/>
    </source>
</evidence>
<evidence type="ECO:0000259" key="5">
    <source>
        <dbReference type="Pfam" id="PF00891"/>
    </source>
</evidence>
<dbReference type="Pfam" id="PF00891">
    <property type="entry name" value="Methyltransf_2"/>
    <property type="match status" value="1"/>
</dbReference>
<evidence type="ECO:0000256" key="1">
    <source>
        <dbReference type="ARBA" id="ARBA00022603"/>
    </source>
</evidence>
<organism evidence="8">
    <name type="scientific">Pectobacterium versatile</name>
    <dbReference type="NCBI Taxonomy" id="2488639"/>
    <lineage>
        <taxon>Bacteria</taxon>
        <taxon>Pseudomonadati</taxon>
        <taxon>Pseudomonadota</taxon>
        <taxon>Gammaproteobacteria</taxon>
        <taxon>Enterobacterales</taxon>
        <taxon>Pectobacteriaceae</taxon>
        <taxon>Pectobacterium</taxon>
    </lineage>
</organism>
<evidence type="ECO:0000313" key="7">
    <source>
        <dbReference type="EMBL" id="MEI7103148.1"/>
    </source>
</evidence>
<dbReference type="SUPFAM" id="SSF53335">
    <property type="entry name" value="S-adenosyl-L-methionine-dependent methyltransferases"/>
    <property type="match status" value="1"/>
</dbReference>
<proteinExistence type="predicted"/>
<reference evidence="8" key="1">
    <citation type="submission" date="2017-12" db="EMBL/GenBank/DDBJ databases">
        <title>First report on the novel genomospecies/subspecies of Pectobacterium carotovorum in Russia.</title>
        <authorList>
            <person name="Shirshikov F.V."/>
            <person name="Miroshnikov K."/>
            <person name="Toshakov S.V."/>
            <person name="Kabanova A.P."/>
            <person name="Barannik A.P."/>
            <person name="Shneider M."/>
            <person name="Ignatov A.N."/>
            <person name="Miroshnikov K.A."/>
        </authorList>
    </citation>
    <scope>NUCLEOTIDE SEQUENCE [LARGE SCALE GENOMIC DNA]</scope>
    <source>
        <strain evidence="8">F131</strain>
    </source>
</reference>
<keyword evidence="1 8" id="KW-0489">Methyltransferase</keyword>
<evidence type="ECO:0000313" key="11">
    <source>
        <dbReference type="Proteomes" id="UP001313132"/>
    </source>
</evidence>
<dbReference type="Gene3D" id="1.10.10.10">
    <property type="entry name" value="Winged helix-like DNA-binding domain superfamily/Winged helix DNA-binding domain"/>
    <property type="match status" value="1"/>
</dbReference>
<sequence length="341" mass="38163">MKTISTDHTENETAAMYLLEQALGYTYQASLRAAALLGVADHLKTGPQTIETLSKTLRVDAQNLHRILRLLATRDIFTELEPGKFALTPPAECLCASAKHPLRDAVLMLTDETFWRPLGELVENVRGHSSFKQIYDMSFFEYWSKEHSQGYDFHSGMSSMSEVENLFLVRSYDFPEGATVVDVAGGMGGLLLQVLQANPTLHGILFDQPHVLSRHRLGELADDSRWRLQPGSFFESCPEADIYLLKYIMHDWPDEKTSIILNNCRKAMRPGGKILVMDPVPPEGNIQHFGKEMDILLLSSFDGGRERTESELKHLFASAGLKINRIIETGSLISIVEAVAV</sequence>
<keyword evidence="2 8" id="KW-0808">Transferase</keyword>
<dbReference type="Proteomes" id="UP001313132">
    <property type="component" value="Unassembled WGS sequence"/>
</dbReference>
<dbReference type="Pfam" id="PF08100">
    <property type="entry name" value="Dimerisation"/>
    <property type="match status" value="1"/>
</dbReference>
<evidence type="ECO:0000256" key="3">
    <source>
        <dbReference type="ARBA" id="ARBA00022691"/>
    </source>
</evidence>
<feature type="active site" description="Proton acceptor" evidence="4">
    <location>
        <position position="250"/>
    </location>
</feature>
<dbReference type="Gene3D" id="3.40.50.150">
    <property type="entry name" value="Vaccinia Virus protein VP39"/>
    <property type="match status" value="1"/>
</dbReference>
<dbReference type="InterPro" id="IPR029063">
    <property type="entry name" value="SAM-dependent_MTases_sf"/>
</dbReference>
<dbReference type="PROSITE" id="PS51683">
    <property type="entry name" value="SAM_OMT_II"/>
    <property type="match status" value="1"/>
</dbReference>
<evidence type="ECO:0000313" key="10">
    <source>
        <dbReference type="Proteomes" id="UP000237284"/>
    </source>
</evidence>
<dbReference type="InterPro" id="IPR016461">
    <property type="entry name" value="COMT-like"/>
</dbReference>
<dbReference type="InterPro" id="IPR036390">
    <property type="entry name" value="WH_DNA-bd_sf"/>
</dbReference>
<dbReference type="AlphaFoldDB" id="A0A855MLK0"/>
<dbReference type="InterPro" id="IPR001077">
    <property type="entry name" value="COMT_C"/>
</dbReference>
<evidence type="ECO:0000313" key="8">
    <source>
        <dbReference type="EMBL" id="POY51539.1"/>
    </source>
</evidence>
<reference evidence="7 11" key="3">
    <citation type="submission" date="2024-03" db="EMBL/GenBank/DDBJ databases">
        <title>Analysis of soft rot Pectobacteriaceae population diversity in US potato growing regions between 2016 and 2022.</title>
        <authorList>
            <person name="Ma X."/>
            <person name="Zhang X."/>
            <person name="Stodghill P."/>
            <person name="Rioux R."/>
            <person name="Babler B."/>
            <person name="Shrestha S."/>
            <person name="Babler B."/>
            <person name="Rivedal H."/>
            <person name="Frost K."/>
            <person name="Hao J."/>
            <person name="Secor G."/>
            <person name="Swingle B."/>
        </authorList>
    </citation>
    <scope>NUCLEOTIDE SEQUENCE [LARGE SCALE GENOMIC DNA]</scope>
    <source>
        <strain evidence="7 11">UMSS2</strain>
    </source>
</reference>
<reference evidence="9 10" key="2">
    <citation type="submission" date="2020-11" db="EMBL/GenBank/DDBJ databases">
        <title>Complete genome sequence of Pectobacterium versatile F131.</title>
        <authorList>
            <person name="Shirshikov F.V."/>
            <person name="Miroshnikov K."/>
            <person name="Toshakov S.V."/>
            <person name="Kabanova A.P."/>
            <person name="Barannik A.P."/>
            <person name="Shneider M."/>
            <person name="Ignatov A.N."/>
            <person name="Miroshnikov K.A."/>
            <person name="Mikhailova Y.V."/>
            <person name="Shelenkov A."/>
            <person name="Yanushevich Y.G."/>
            <person name="Evseev P.V."/>
        </authorList>
    </citation>
    <scope>NUCLEOTIDE SEQUENCE [LARGE SCALE GENOMIC DNA]</scope>
    <source>
        <strain evidence="9 10">F131</strain>
    </source>
</reference>
<feature type="domain" description="O-methyltransferase C-terminal" evidence="5">
    <location>
        <begin position="115"/>
        <end position="321"/>
    </location>
</feature>
<protein>
    <submittedName>
        <fullName evidence="8">Methyltransferase</fullName>
    </submittedName>
</protein>
<dbReference type="GO" id="GO:0008171">
    <property type="term" value="F:O-methyltransferase activity"/>
    <property type="evidence" value="ECO:0007669"/>
    <property type="project" value="InterPro"/>
</dbReference>
<name>A0A855MLK0_9GAMM</name>
<dbReference type="RefSeq" id="WP_103970770.1">
    <property type="nucleotide sequence ID" value="NZ_CAKLIJ010000003.1"/>
</dbReference>
<dbReference type="SUPFAM" id="SSF46785">
    <property type="entry name" value="Winged helix' DNA-binding domain"/>
    <property type="match status" value="1"/>
</dbReference>
<gene>
    <name evidence="8" type="ORF">F131LOC_00412</name>
    <name evidence="9" type="ORF">F131LOC_011495</name>
    <name evidence="7" type="ORF">WCT63_11900</name>
</gene>
<dbReference type="EMBL" id="CP065030">
    <property type="protein sequence ID" value="QPK14045.1"/>
    <property type="molecule type" value="Genomic_DNA"/>
</dbReference>
<accession>A0A855MLK0</accession>
<dbReference type="PANTHER" id="PTHR43712">
    <property type="entry name" value="PUTATIVE (AFU_ORTHOLOGUE AFUA_4G14580)-RELATED"/>
    <property type="match status" value="1"/>
</dbReference>
<dbReference type="EMBL" id="JBBBON010000010">
    <property type="protein sequence ID" value="MEI7103148.1"/>
    <property type="molecule type" value="Genomic_DNA"/>
</dbReference>
<dbReference type="PIRSF" id="PIRSF005739">
    <property type="entry name" value="O-mtase"/>
    <property type="match status" value="1"/>
</dbReference>
<dbReference type="EMBL" id="PDVW01000002">
    <property type="protein sequence ID" value="POY51539.1"/>
    <property type="molecule type" value="Genomic_DNA"/>
</dbReference>
<dbReference type="PANTHER" id="PTHR43712:SF2">
    <property type="entry name" value="O-METHYLTRANSFERASE CICE"/>
    <property type="match status" value="1"/>
</dbReference>
<evidence type="ECO:0000259" key="6">
    <source>
        <dbReference type="Pfam" id="PF08100"/>
    </source>
</evidence>
<dbReference type="InterPro" id="IPR012967">
    <property type="entry name" value="COMT_dimerisation"/>
</dbReference>
<evidence type="ECO:0000256" key="2">
    <source>
        <dbReference type="ARBA" id="ARBA00022679"/>
    </source>
</evidence>
<evidence type="ECO:0000256" key="4">
    <source>
        <dbReference type="PIRSR" id="PIRSR005739-1"/>
    </source>
</evidence>
<feature type="domain" description="O-methyltransferase dimerisation" evidence="6">
    <location>
        <begin position="20"/>
        <end position="96"/>
    </location>
</feature>
<keyword evidence="11" id="KW-1185">Reference proteome</keyword>
<dbReference type="GO" id="GO:0032259">
    <property type="term" value="P:methylation"/>
    <property type="evidence" value="ECO:0007669"/>
    <property type="project" value="UniProtKB-KW"/>
</dbReference>
<dbReference type="Proteomes" id="UP000237284">
    <property type="component" value="Chromosome"/>
</dbReference>
<dbReference type="InterPro" id="IPR036388">
    <property type="entry name" value="WH-like_DNA-bd_sf"/>
</dbReference>